<dbReference type="OrthoDB" id="1492512at2"/>
<dbReference type="RefSeq" id="WP_141636700.1">
    <property type="nucleotide sequence ID" value="NZ_VIGB01000003.1"/>
</dbReference>
<evidence type="ECO:0000259" key="1">
    <source>
        <dbReference type="PROSITE" id="PS50011"/>
    </source>
</evidence>
<dbReference type="GO" id="GO:0005975">
    <property type="term" value="P:carbohydrate metabolic process"/>
    <property type="evidence" value="ECO:0007669"/>
    <property type="project" value="InterPro"/>
</dbReference>
<dbReference type="InterPro" id="IPR058053">
    <property type="entry name" value="RamC_C"/>
</dbReference>
<protein>
    <submittedName>
        <fullName evidence="2">Serine/threonine protein kinase</fullName>
    </submittedName>
</protein>
<sequence>MIPYLVADEMFYRPLDEADPSAAGTEYHPCELPASWSTQAKGIWQVCTPQEGIRASRGWKVHVSAAPKRAQHVLDIASAICVEHGVAFKYLRNWMSFGWVHHKQGPRVQGGKFMAVYPPDVETARALMTALADALEGEEGPHILGDRRFRDGSVVAYRYGAFTEIARIRPDGTRQLLVEAPDGALVPDERRLNFALPDGIQDPFAPEPSTAGPSAPKEVSFEGLRFTKVLRHANGGGAFLAEQAATGATVFVKEARRHTGLHWSGTTAVERLQREYDTLRALHEAVPGFAPEPLAHFQRWENSYLVTSLVAGQSLQGWVLNNFPYFHTGADSAEISGYYERCLRIFQQLSEQMERLHAAGFAFVDVSPNNVMVDDQDVVRLVDFESAGRIDGPLDRMGTPGYFPSVAQKGLRERNTKDPRFLDEFGFAAIAQLLLLGPMHYVTQQQPTALHHLLAATRPATEPGPATEQITRAREHLWQAATRFVDPQIPSDLPTPEEVAASPAEHLRVLRDRTADALLAMAAPERTPVFPTVPRGYLSNTLCVAYGTAGVLHALRLAGRQADPAIVSRLADDALREPEKLPPGLHTGLAGIAWVLADHGRLDEARTLLEAARSHPLLAERATLAEGTAGVALAHLALHGHDRDEKHLLLAQELRARVPEGADLAPLLGDNDTTGLLHGRPGIALLDYYLHHLTADDRALSRGLALLAEERARAVPYDHLGLSFPVSGIDGRRFIYLGRGSAGFATVAARYLPYGDEELAAAVAESLIPSSVPTTIYGGLYEGRAGLVYSLAEHAAITGSATGRAAAFDAAARLFCYAVEHPTGVLFHGEYFARYSADLWSGSAGVLLALTRLLDDRRDAFFTLDGLVGTAGHH</sequence>
<dbReference type="GO" id="GO:0031179">
    <property type="term" value="P:peptide modification"/>
    <property type="evidence" value="ECO:0007669"/>
    <property type="project" value="InterPro"/>
</dbReference>
<keyword evidence="2" id="KW-0808">Transferase</keyword>
<accession>A0A540WB84</accession>
<dbReference type="InterPro" id="IPR012341">
    <property type="entry name" value="6hp_glycosidase-like_sf"/>
</dbReference>
<dbReference type="SMART" id="SM01260">
    <property type="entry name" value="LANC_like"/>
    <property type="match status" value="1"/>
</dbReference>
<dbReference type="Pfam" id="PF00069">
    <property type="entry name" value="Pkinase"/>
    <property type="match status" value="1"/>
</dbReference>
<comment type="caution">
    <text evidence="2">The sequence shown here is derived from an EMBL/GenBank/DDBJ whole genome shotgun (WGS) entry which is preliminary data.</text>
</comment>
<organism evidence="2 3">
    <name type="scientific">Kitasatospora acidiphila</name>
    <dbReference type="NCBI Taxonomy" id="2567942"/>
    <lineage>
        <taxon>Bacteria</taxon>
        <taxon>Bacillati</taxon>
        <taxon>Actinomycetota</taxon>
        <taxon>Actinomycetes</taxon>
        <taxon>Kitasatosporales</taxon>
        <taxon>Streptomycetaceae</taxon>
        <taxon>Kitasatospora</taxon>
    </lineage>
</organism>
<evidence type="ECO:0000313" key="2">
    <source>
        <dbReference type="EMBL" id="TQF06263.1"/>
    </source>
</evidence>
<dbReference type="AlphaFoldDB" id="A0A540WB84"/>
<dbReference type="InterPro" id="IPR000719">
    <property type="entry name" value="Prot_kinase_dom"/>
</dbReference>
<dbReference type="Gene3D" id="1.10.510.10">
    <property type="entry name" value="Transferase(Phosphotransferase) domain 1"/>
    <property type="match status" value="1"/>
</dbReference>
<dbReference type="Proteomes" id="UP000319103">
    <property type="component" value="Unassembled WGS sequence"/>
</dbReference>
<proteinExistence type="predicted"/>
<dbReference type="InterPro" id="IPR053524">
    <property type="entry name" value="Aerial_hyphae_peptide-synth"/>
</dbReference>
<dbReference type="InterPro" id="IPR057929">
    <property type="entry name" value="RamC_N"/>
</dbReference>
<dbReference type="CDD" id="cd04791">
    <property type="entry name" value="LanC_SerThrkinase"/>
    <property type="match status" value="1"/>
</dbReference>
<name>A0A540WB84_9ACTN</name>
<keyword evidence="2" id="KW-0723">Serine/threonine-protein kinase</keyword>
<evidence type="ECO:0000313" key="3">
    <source>
        <dbReference type="Proteomes" id="UP000319103"/>
    </source>
</evidence>
<dbReference type="SMART" id="SM00220">
    <property type="entry name" value="S_TKc"/>
    <property type="match status" value="1"/>
</dbReference>
<reference evidence="2 3" key="1">
    <citation type="submission" date="2019-06" db="EMBL/GenBank/DDBJ databases">
        <title>Description of Kitasatospora acidophila sp. nov. isolated from pine grove soil, and reclassification of Streptomyces novaecaesareae to Kitasatospora novaeceasareae comb. nov.</title>
        <authorList>
            <person name="Kim M.J."/>
        </authorList>
    </citation>
    <scope>NUCLEOTIDE SEQUENCE [LARGE SCALE GENOMIC DNA]</scope>
    <source>
        <strain evidence="2 3">MMS16-CNU292</strain>
    </source>
</reference>
<gene>
    <name evidence="2" type="ORF">E6W39_33660</name>
</gene>
<dbReference type="InterPro" id="IPR011009">
    <property type="entry name" value="Kinase-like_dom_sf"/>
</dbReference>
<dbReference type="PROSITE" id="PS50011">
    <property type="entry name" value="PROTEIN_KINASE_DOM"/>
    <property type="match status" value="1"/>
</dbReference>
<dbReference type="NCBIfam" id="NF038151">
    <property type="entry name" value="lanthi_synth_III"/>
    <property type="match status" value="1"/>
</dbReference>
<dbReference type="SUPFAM" id="SSF158745">
    <property type="entry name" value="LanC-like"/>
    <property type="match status" value="1"/>
</dbReference>
<dbReference type="Gene3D" id="1.50.10.10">
    <property type="match status" value="1"/>
</dbReference>
<dbReference type="InterPro" id="IPR007822">
    <property type="entry name" value="LANC-like"/>
</dbReference>
<keyword evidence="3" id="KW-1185">Reference proteome</keyword>
<dbReference type="EMBL" id="VIGB01000003">
    <property type="protein sequence ID" value="TQF06263.1"/>
    <property type="molecule type" value="Genomic_DNA"/>
</dbReference>
<keyword evidence="2" id="KW-0418">Kinase</keyword>
<dbReference type="SUPFAM" id="SSF56112">
    <property type="entry name" value="Protein kinase-like (PK-like)"/>
    <property type="match status" value="1"/>
</dbReference>
<feature type="domain" description="Protein kinase" evidence="1">
    <location>
        <begin position="224"/>
        <end position="509"/>
    </location>
</feature>
<dbReference type="GO" id="GO:0005524">
    <property type="term" value="F:ATP binding"/>
    <property type="evidence" value="ECO:0007669"/>
    <property type="project" value="InterPro"/>
</dbReference>
<dbReference type="GO" id="GO:0004674">
    <property type="term" value="F:protein serine/threonine kinase activity"/>
    <property type="evidence" value="ECO:0007669"/>
    <property type="project" value="UniProtKB-KW"/>
</dbReference>
<dbReference type="Pfam" id="PF25816">
    <property type="entry name" value="RamC_N"/>
    <property type="match status" value="1"/>
</dbReference>
<dbReference type="Gene3D" id="1.50.10.20">
    <property type="match status" value="1"/>
</dbReference>